<dbReference type="AlphaFoldDB" id="A0AAF3EAV2"/>
<dbReference type="PANTHER" id="PTHR10778">
    <property type="entry name" value="SOLUTE CARRIER FAMILY 35 MEMBER B"/>
    <property type="match status" value="1"/>
</dbReference>
<dbReference type="Pfam" id="PF08449">
    <property type="entry name" value="UAA"/>
    <property type="match status" value="1"/>
</dbReference>
<name>A0AAF3EAV2_9BILA</name>
<protein>
    <submittedName>
        <fullName evidence="10">Solute carrier family 35 member B1</fullName>
    </submittedName>
</protein>
<dbReference type="PANTHER" id="PTHR10778:SF10">
    <property type="entry name" value="SOLUTE CARRIER FAMILY 35 MEMBER B1"/>
    <property type="match status" value="1"/>
</dbReference>
<evidence type="ECO:0000313" key="9">
    <source>
        <dbReference type="Proteomes" id="UP000887575"/>
    </source>
</evidence>
<organism evidence="9 10">
    <name type="scientific">Mesorhabditis belari</name>
    <dbReference type="NCBI Taxonomy" id="2138241"/>
    <lineage>
        <taxon>Eukaryota</taxon>
        <taxon>Metazoa</taxon>
        <taxon>Ecdysozoa</taxon>
        <taxon>Nematoda</taxon>
        <taxon>Chromadorea</taxon>
        <taxon>Rhabditida</taxon>
        <taxon>Rhabditina</taxon>
        <taxon>Rhabditomorpha</taxon>
        <taxon>Rhabditoidea</taxon>
        <taxon>Rhabditidae</taxon>
        <taxon>Mesorhabditinae</taxon>
        <taxon>Mesorhabditis</taxon>
    </lineage>
</organism>
<feature type="transmembrane region" description="Helical" evidence="8">
    <location>
        <begin position="126"/>
        <end position="143"/>
    </location>
</feature>
<dbReference type="WBParaSite" id="MBELARI_LOCUS11049">
    <property type="protein sequence ID" value="MBELARI_LOCUS11049"/>
    <property type="gene ID" value="MBELARI_LOCUS11049"/>
</dbReference>
<sequence>MTRPEAEDVTAKHKAKIDPHDQRSFVNNALHLIICAAGILGFFFAFGVYQEKIVQGKYDGNDKFTYTQALVFFVCAASSIFAYFFMGDGGHDNVPKRYYVSCAASYLLAMLSSNQALQYLPYPTQVLAKSFLFIVFGVALFMYKDKKTAQAEGGIGWGEILLILSLAFDGTTTSIQDQIKTHYKRTALSMMFYMNFFASIFLIIGLVATGELFEFIAFVQRYPEILWSLSIFAISSCAGQYFIFKTVHEFSPLTCSIITTTRKLFTIIISVIFFSHPISERQMVATFIVFACLFLDAMGSKKRPK</sequence>
<evidence type="ECO:0000256" key="7">
    <source>
        <dbReference type="ARBA" id="ARBA00023136"/>
    </source>
</evidence>
<dbReference type="GO" id="GO:0000139">
    <property type="term" value="C:Golgi membrane"/>
    <property type="evidence" value="ECO:0007669"/>
    <property type="project" value="TreeGrafter"/>
</dbReference>
<comment type="subcellular location">
    <subcellularLocation>
        <location evidence="1">Endoplasmic reticulum membrane</location>
        <topology evidence="1">Multi-pass membrane protein</topology>
    </subcellularLocation>
</comment>
<evidence type="ECO:0000256" key="4">
    <source>
        <dbReference type="ARBA" id="ARBA00022692"/>
    </source>
</evidence>
<feature type="transmembrane region" description="Helical" evidence="8">
    <location>
        <begin position="29"/>
        <end position="49"/>
    </location>
</feature>
<keyword evidence="7 8" id="KW-0472">Membrane</keyword>
<evidence type="ECO:0000256" key="2">
    <source>
        <dbReference type="ARBA" id="ARBA00010694"/>
    </source>
</evidence>
<evidence type="ECO:0000256" key="3">
    <source>
        <dbReference type="ARBA" id="ARBA00022448"/>
    </source>
</evidence>
<dbReference type="SUPFAM" id="SSF103481">
    <property type="entry name" value="Multidrug resistance efflux transporter EmrE"/>
    <property type="match status" value="1"/>
</dbReference>
<dbReference type="Proteomes" id="UP000887575">
    <property type="component" value="Unassembled WGS sequence"/>
</dbReference>
<keyword evidence="4 8" id="KW-0812">Transmembrane</keyword>
<keyword evidence="5" id="KW-0256">Endoplasmic reticulum</keyword>
<evidence type="ECO:0000256" key="6">
    <source>
        <dbReference type="ARBA" id="ARBA00022989"/>
    </source>
</evidence>
<comment type="similarity">
    <text evidence="2">Belongs to the nucleotide-sugar transporter family. SLC35B subfamily.</text>
</comment>
<feature type="transmembrane region" description="Helical" evidence="8">
    <location>
        <begin position="282"/>
        <end position="299"/>
    </location>
</feature>
<feature type="transmembrane region" description="Helical" evidence="8">
    <location>
        <begin position="225"/>
        <end position="244"/>
    </location>
</feature>
<reference evidence="10" key="1">
    <citation type="submission" date="2024-02" db="UniProtKB">
        <authorList>
            <consortium name="WormBaseParasite"/>
        </authorList>
    </citation>
    <scope>IDENTIFICATION</scope>
</reference>
<dbReference type="InterPro" id="IPR037185">
    <property type="entry name" value="EmrE-like"/>
</dbReference>
<evidence type="ECO:0000256" key="5">
    <source>
        <dbReference type="ARBA" id="ARBA00022824"/>
    </source>
</evidence>
<evidence type="ECO:0000256" key="8">
    <source>
        <dbReference type="SAM" id="Phobius"/>
    </source>
</evidence>
<dbReference type="InterPro" id="IPR013657">
    <property type="entry name" value="SCL35B1-4/HUT1"/>
</dbReference>
<keyword evidence="3" id="KW-0813">Transport</keyword>
<keyword evidence="9" id="KW-1185">Reference proteome</keyword>
<feature type="transmembrane region" description="Helical" evidence="8">
    <location>
        <begin position="196"/>
        <end position="219"/>
    </location>
</feature>
<dbReference type="GO" id="GO:0005460">
    <property type="term" value="F:UDP-glucose transmembrane transporter activity"/>
    <property type="evidence" value="ECO:0007669"/>
    <property type="project" value="TreeGrafter"/>
</dbReference>
<feature type="transmembrane region" description="Helical" evidence="8">
    <location>
        <begin position="256"/>
        <end position="276"/>
    </location>
</feature>
<keyword evidence="6 8" id="KW-1133">Transmembrane helix</keyword>
<feature type="transmembrane region" description="Helical" evidence="8">
    <location>
        <begin position="69"/>
        <end position="86"/>
    </location>
</feature>
<evidence type="ECO:0000313" key="10">
    <source>
        <dbReference type="WBParaSite" id="MBELARI_LOCUS11049"/>
    </source>
</evidence>
<evidence type="ECO:0000256" key="1">
    <source>
        <dbReference type="ARBA" id="ARBA00004477"/>
    </source>
</evidence>
<accession>A0AAF3EAV2</accession>
<dbReference type="GO" id="GO:0005789">
    <property type="term" value="C:endoplasmic reticulum membrane"/>
    <property type="evidence" value="ECO:0007669"/>
    <property type="project" value="UniProtKB-SubCell"/>
</dbReference>
<proteinExistence type="inferred from homology"/>
<dbReference type="GO" id="GO:0005459">
    <property type="term" value="F:UDP-galactose transmembrane transporter activity"/>
    <property type="evidence" value="ECO:0007669"/>
    <property type="project" value="TreeGrafter"/>
</dbReference>